<dbReference type="NCBIfam" id="NF002946">
    <property type="entry name" value="PRK03601.1"/>
    <property type="match status" value="1"/>
</dbReference>
<dbReference type="Gene3D" id="1.10.10.10">
    <property type="entry name" value="Winged helix-like DNA-binding domain superfamily/Winged helix DNA-binding domain"/>
    <property type="match status" value="1"/>
</dbReference>
<dbReference type="PANTHER" id="PTHR30579:SF8">
    <property type="entry name" value="HTH-TYPE TRANSCRIPTIONAL REGULATOR HDFR"/>
    <property type="match status" value="1"/>
</dbReference>
<evidence type="ECO:0000256" key="2">
    <source>
        <dbReference type="ARBA" id="ARBA00023015"/>
    </source>
</evidence>
<dbReference type="EMBL" id="SLWF01000002">
    <property type="protein sequence ID" value="TCN90117.1"/>
    <property type="molecule type" value="Genomic_DNA"/>
</dbReference>
<keyword evidence="3" id="KW-0238">DNA-binding</keyword>
<dbReference type="InterPro" id="IPR036388">
    <property type="entry name" value="WH-like_DNA-bd_sf"/>
</dbReference>
<dbReference type="RefSeq" id="WP_133037554.1">
    <property type="nucleotide sequence ID" value="NZ_BMXW01000001.1"/>
</dbReference>
<dbReference type="Pfam" id="PF03466">
    <property type="entry name" value="LysR_substrate"/>
    <property type="match status" value="1"/>
</dbReference>
<dbReference type="OrthoDB" id="9786526at2"/>
<dbReference type="AlphaFoldDB" id="A0A4R2FG99"/>
<evidence type="ECO:0000256" key="3">
    <source>
        <dbReference type="ARBA" id="ARBA00023125"/>
    </source>
</evidence>
<keyword evidence="4" id="KW-0804">Transcription</keyword>
<sequence>MDTDLLKTFLEVSHTRHFGKAAENLYLTRSAVSFRVKQLEMILGVELFERQRNNIQPTPAGERMLVHAEAVLLAWERAKQDVSLSQVQSVQLAIGAAPNIWDAYLQDYLQGLHKGLSGVALRTEVQNQSVMTRQLMERTLDLAISFDPPKLEEFELLQVGEVVLGLVSNIAINSLAEVLQQQYIKVDWGTAFNIQHARDFTELPLPVLHTGSARIALDFLLNNGGSAFLPQKMVQPYIDKGQLHWVPATDTIRRNVYVSYLTGNDRLPQIIQAVNYLKAQI</sequence>
<proteinExistence type="inferred from homology"/>
<protein>
    <submittedName>
        <fullName evidence="6">LysR family transcriptional regulator</fullName>
    </submittedName>
</protein>
<comment type="caution">
    <text evidence="6">The sequence shown here is derived from an EMBL/GenBank/DDBJ whole genome shotgun (WGS) entry which is preliminary data.</text>
</comment>
<dbReference type="SUPFAM" id="SSF53850">
    <property type="entry name" value="Periplasmic binding protein-like II"/>
    <property type="match status" value="1"/>
</dbReference>
<dbReference type="PRINTS" id="PR00039">
    <property type="entry name" value="HTHLYSR"/>
</dbReference>
<dbReference type="SUPFAM" id="SSF46785">
    <property type="entry name" value="Winged helix' DNA-binding domain"/>
    <property type="match status" value="1"/>
</dbReference>
<reference evidence="6 7" key="1">
    <citation type="submission" date="2019-03" db="EMBL/GenBank/DDBJ databases">
        <title>Freshwater and sediment microbial communities from various areas in North America, analyzing microbe dynamics in response to fracking.</title>
        <authorList>
            <person name="Lamendella R."/>
        </authorList>
    </citation>
    <scope>NUCLEOTIDE SEQUENCE [LARGE SCALE GENOMIC DNA]</scope>
    <source>
        <strain evidence="6 7">74A</strain>
    </source>
</reference>
<dbReference type="InterPro" id="IPR050176">
    <property type="entry name" value="LTTR"/>
</dbReference>
<dbReference type="GO" id="GO:0003700">
    <property type="term" value="F:DNA-binding transcription factor activity"/>
    <property type="evidence" value="ECO:0007669"/>
    <property type="project" value="InterPro"/>
</dbReference>
<keyword evidence="2" id="KW-0805">Transcription regulation</keyword>
<dbReference type="GO" id="GO:0003677">
    <property type="term" value="F:DNA binding"/>
    <property type="evidence" value="ECO:0007669"/>
    <property type="project" value="UniProtKB-KW"/>
</dbReference>
<dbReference type="Proteomes" id="UP000294832">
    <property type="component" value="Unassembled WGS sequence"/>
</dbReference>
<dbReference type="InterPro" id="IPR036390">
    <property type="entry name" value="WH_DNA-bd_sf"/>
</dbReference>
<dbReference type="InterPro" id="IPR000847">
    <property type="entry name" value="LysR_HTH_N"/>
</dbReference>
<dbReference type="InterPro" id="IPR005119">
    <property type="entry name" value="LysR_subst-bd"/>
</dbReference>
<evidence type="ECO:0000256" key="1">
    <source>
        <dbReference type="ARBA" id="ARBA00009437"/>
    </source>
</evidence>
<evidence type="ECO:0000259" key="5">
    <source>
        <dbReference type="PROSITE" id="PS50931"/>
    </source>
</evidence>
<dbReference type="FunFam" id="1.10.10.10:FF:000001">
    <property type="entry name" value="LysR family transcriptional regulator"/>
    <property type="match status" value="1"/>
</dbReference>
<keyword evidence="7" id="KW-1185">Reference proteome</keyword>
<evidence type="ECO:0000256" key="4">
    <source>
        <dbReference type="ARBA" id="ARBA00023163"/>
    </source>
</evidence>
<dbReference type="Gene3D" id="3.40.190.10">
    <property type="entry name" value="Periplasmic binding protein-like II"/>
    <property type="match status" value="2"/>
</dbReference>
<accession>A0A4R2FG99</accession>
<name>A0A4R2FG99_9GAMM</name>
<dbReference type="PROSITE" id="PS50931">
    <property type="entry name" value="HTH_LYSR"/>
    <property type="match status" value="1"/>
</dbReference>
<dbReference type="PANTHER" id="PTHR30579">
    <property type="entry name" value="TRANSCRIPTIONAL REGULATOR"/>
    <property type="match status" value="1"/>
</dbReference>
<feature type="domain" description="HTH lysR-type" evidence="5">
    <location>
        <begin position="1"/>
        <end position="58"/>
    </location>
</feature>
<evidence type="ECO:0000313" key="7">
    <source>
        <dbReference type="Proteomes" id="UP000294832"/>
    </source>
</evidence>
<organism evidence="6 7">
    <name type="scientific">Shewanella fodinae</name>
    <dbReference type="NCBI Taxonomy" id="552357"/>
    <lineage>
        <taxon>Bacteria</taxon>
        <taxon>Pseudomonadati</taxon>
        <taxon>Pseudomonadota</taxon>
        <taxon>Gammaproteobacteria</taxon>
        <taxon>Alteromonadales</taxon>
        <taxon>Shewanellaceae</taxon>
        <taxon>Shewanella</taxon>
    </lineage>
</organism>
<dbReference type="Pfam" id="PF00126">
    <property type="entry name" value="HTH_1"/>
    <property type="match status" value="1"/>
</dbReference>
<comment type="similarity">
    <text evidence="1">Belongs to the LysR transcriptional regulatory family.</text>
</comment>
<evidence type="ECO:0000313" key="6">
    <source>
        <dbReference type="EMBL" id="TCN90117.1"/>
    </source>
</evidence>
<gene>
    <name evidence="6" type="ORF">EDC91_10226</name>
</gene>